<keyword evidence="3" id="KW-1185">Reference proteome</keyword>
<feature type="non-terminal residue" evidence="2">
    <location>
        <position position="1"/>
    </location>
</feature>
<accession>A0ABN7WUL8</accession>
<evidence type="ECO:0000256" key="1">
    <source>
        <dbReference type="SAM" id="MobiDB-lite"/>
    </source>
</evidence>
<feature type="compositionally biased region" description="Polar residues" evidence="1">
    <location>
        <begin position="102"/>
        <end position="113"/>
    </location>
</feature>
<protein>
    <submittedName>
        <fullName evidence="2">10185_t:CDS:1</fullName>
    </submittedName>
</protein>
<dbReference type="EMBL" id="CAJVQB010065367">
    <property type="protein sequence ID" value="CAG8841268.1"/>
    <property type="molecule type" value="Genomic_DNA"/>
</dbReference>
<name>A0ABN7WUL8_GIGMA</name>
<reference evidence="2 3" key="1">
    <citation type="submission" date="2021-06" db="EMBL/GenBank/DDBJ databases">
        <authorList>
            <person name="Kallberg Y."/>
            <person name="Tangrot J."/>
            <person name="Rosling A."/>
        </authorList>
    </citation>
    <scope>NUCLEOTIDE SEQUENCE [LARGE SCALE GENOMIC DNA]</scope>
    <source>
        <strain evidence="2 3">120-4 pot B 10/14</strain>
    </source>
</reference>
<evidence type="ECO:0000313" key="3">
    <source>
        <dbReference type="Proteomes" id="UP000789901"/>
    </source>
</evidence>
<proteinExistence type="predicted"/>
<gene>
    <name evidence="2" type="ORF">GMARGA_LOCUS35335</name>
</gene>
<feature type="compositionally biased region" description="Acidic residues" evidence="1">
    <location>
        <begin position="114"/>
        <end position="127"/>
    </location>
</feature>
<evidence type="ECO:0000313" key="2">
    <source>
        <dbReference type="EMBL" id="CAG8841268.1"/>
    </source>
</evidence>
<sequence>QIVINLFFNQNVKKGIETIAKEKSELSSIRTVINLVSSNESETDSLVSSYYNTQEDDYFQDNDDNNRVNLVIKRLLAVSATKATVESLSILKFFSSTSYENKNDNNNESMIEQSENDNENDNNEDNNNENMTEKKKIANAIEFVSKVIREKKLLETEKAHYIATLYFLCSQSVLGNGRIFV</sequence>
<organism evidence="2 3">
    <name type="scientific">Gigaspora margarita</name>
    <dbReference type="NCBI Taxonomy" id="4874"/>
    <lineage>
        <taxon>Eukaryota</taxon>
        <taxon>Fungi</taxon>
        <taxon>Fungi incertae sedis</taxon>
        <taxon>Mucoromycota</taxon>
        <taxon>Glomeromycotina</taxon>
        <taxon>Glomeromycetes</taxon>
        <taxon>Diversisporales</taxon>
        <taxon>Gigasporaceae</taxon>
        <taxon>Gigaspora</taxon>
    </lineage>
</organism>
<dbReference type="Proteomes" id="UP000789901">
    <property type="component" value="Unassembled WGS sequence"/>
</dbReference>
<comment type="caution">
    <text evidence="2">The sequence shown here is derived from an EMBL/GenBank/DDBJ whole genome shotgun (WGS) entry which is preliminary data.</text>
</comment>
<feature type="region of interest" description="Disordered" evidence="1">
    <location>
        <begin position="102"/>
        <end position="133"/>
    </location>
</feature>